<feature type="domain" description="BHLH" evidence="6">
    <location>
        <begin position="301"/>
        <end position="350"/>
    </location>
</feature>
<dbReference type="GO" id="GO:0046983">
    <property type="term" value="F:protein dimerization activity"/>
    <property type="evidence" value="ECO:0007669"/>
    <property type="project" value="InterPro"/>
</dbReference>
<gene>
    <name evidence="7" type="ORF">O6P43_019582</name>
</gene>
<sequence length="362" mass="39862">MGEDCGTWNQLHSDWKSPNLHSLGTALDIEKKTCVSAYVNLMRNGTMPMCGSLELPHLQLGQSNEPHGWFYCLPRFRQAFMPAPNATIEEKLPAAPEKTLREDMAPTIGSLYPQKQFLVFDQSGDGTTFIFNSGFGSPIQCHTSWSPQLNDADILKDGDELFTKRDSNHLRGPNLTDDYDENQGADVQSEMHEDTEEINALLYSDDDDDDFSAEDDEVTSTGHSPSTMAAYDKDGEFFEGNTEEVASCAGKTKKRKLSDGAFDDVQLMDTASSLNPNGSFEYEDDSESRCNSGYKQCSGSGEADYSPGNKKIRKEKIRDALSILQSIIPGGKGKNPVVILDEAIHCLKSLKLKAQALGLESL</sequence>
<comment type="caution">
    <text evidence="7">The sequence shown here is derived from an EMBL/GenBank/DDBJ whole genome shotgun (WGS) entry which is preliminary data.</text>
</comment>
<feature type="region of interest" description="Disordered" evidence="5">
    <location>
        <begin position="165"/>
        <end position="229"/>
    </location>
</feature>
<dbReference type="PANTHER" id="PTHR36066:SF2">
    <property type="entry name" value="TRANSCRIPTION FACTOR BHLH145"/>
    <property type="match status" value="1"/>
</dbReference>
<dbReference type="Pfam" id="PF23173">
    <property type="entry name" value="bHLH_SAC51"/>
    <property type="match status" value="1"/>
</dbReference>
<evidence type="ECO:0000256" key="2">
    <source>
        <dbReference type="ARBA" id="ARBA00023015"/>
    </source>
</evidence>
<evidence type="ECO:0000256" key="5">
    <source>
        <dbReference type="SAM" id="MobiDB-lite"/>
    </source>
</evidence>
<organism evidence="7 8">
    <name type="scientific">Quillaja saponaria</name>
    <name type="common">Soap bark tree</name>
    <dbReference type="NCBI Taxonomy" id="32244"/>
    <lineage>
        <taxon>Eukaryota</taxon>
        <taxon>Viridiplantae</taxon>
        <taxon>Streptophyta</taxon>
        <taxon>Embryophyta</taxon>
        <taxon>Tracheophyta</taxon>
        <taxon>Spermatophyta</taxon>
        <taxon>Magnoliopsida</taxon>
        <taxon>eudicotyledons</taxon>
        <taxon>Gunneridae</taxon>
        <taxon>Pentapetalae</taxon>
        <taxon>rosids</taxon>
        <taxon>fabids</taxon>
        <taxon>Fabales</taxon>
        <taxon>Quillajaceae</taxon>
        <taxon>Quillaja</taxon>
    </lineage>
</organism>
<keyword evidence="2" id="KW-0805">Transcription regulation</keyword>
<keyword evidence="8" id="KW-1185">Reference proteome</keyword>
<dbReference type="InterPro" id="IPR036638">
    <property type="entry name" value="HLH_DNA-bd_sf"/>
</dbReference>
<dbReference type="SUPFAM" id="SSF47459">
    <property type="entry name" value="HLH, helix-loop-helix DNA-binding domain"/>
    <property type="match status" value="1"/>
</dbReference>
<dbReference type="EMBL" id="JARAOO010000008">
    <property type="protein sequence ID" value="KAJ7958941.1"/>
    <property type="molecule type" value="Genomic_DNA"/>
</dbReference>
<evidence type="ECO:0000256" key="4">
    <source>
        <dbReference type="ARBA" id="ARBA00023242"/>
    </source>
</evidence>
<keyword evidence="3" id="KW-0804">Transcription</keyword>
<comment type="subcellular location">
    <subcellularLocation>
        <location evidence="1">Nucleus</location>
    </subcellularLocation>
</comment>
<evidence type="ECO:0000256" key="3">
    <source>
        <dbReference type="ARBA" id="ARBA00023163"/>
    </source>
</evidence>
<dbReference type="InterPro" id="IPR037546">
    <property type="entry name" value="SAC51-like"/>
</dbReference>
<evidence type="ECO:0000313" key="7">
    <source>
        <dbReference type="EMBL" id="KAJ7958941.1"/>
    </source>
</evidence>
<evidence type="ECO:0000256" key="1">
    <source>
        <dbReference type="ARBA" id="ARBA00004123"/>
    </source>
</evidence>
<name>A0AAD7LIT7_QUISA</name>
<dbReference type="PANTHER" id="PTHR36066">
    <property type="entry name" value="TRANSCRIPTION FACTOR BHLH145"/>
    <property type="match status" value="1"/>
</dbReference>
<feature type="region of interest" description="Disordered" evidence="5">
    <location>
        <begin position="273"/>
        <end position="309"/>
    </location>
</feature>
<dbReference type="KEGG" id="qsa:O6P43_019582"/>
<accession>A0AAD7LIT7</accession>
<dbReference type="Proteomes" id="UP001163823">
    <property type="component" value="Chromosome 8"/>
</dbReference>
<dbReference type="CDD" id="cd18917">
    <property type="entry name" value="bHLH_AtSAC51_like"/>
    <property type="match status" value="1"/>
</dbReference>
<protein>
    <submittedName>
        <fullName evidence="7">Transcription factor</fullName>
    </submittedName>
</protein>
<keyword evidence="4" id="KW-0539">Nucleus</keyword>
<evidence type="ECO:0000313" key="8">
    <source>
        <dbReference type="Proteomes" id="UP001163823"/>
    </source>
</evidence>
<evidence type="ECO:0000259" key="6">
    <source>
        <dbReference type="PROSITE" id="PS50888"/>
    </source>
</evidence>
<dbReference type="PROSITE" id="PS50888">
    <property type="entry name" value="BHLH"/>
    <property type="match status" value="1"/>
</dbReference>
<feature type="compositionally biased region" description="Acidic residues" evidence="5">
    <location>
        <begin position="204"/>
        <end position="218"/>
    </location>
</feature>
<dbReference type="AlphaFoldDB" id="A0AAD7LIT7"/>
<dbReference type="InterPro" id="IPR011598">
    <property type="entry name" value="bHLH_dom"/>
</dbReference>
<feature type="compositionally biased region" description="Polar residues" evidence="5">
    <location>
        <begin position="289"/>
        <end position="299"/>
    </location>
</feature>
<reference evidence="7" key="1">
    <citation type="journal article" date="2023" name="Science">
        <title>Elucidation of the pathway for biosynthesis of saponin adjuvants from the soapbark tree.</title>
        <authorList>
            <person name="Reed J."/>
            <person name="Orme A."/>
            <person name="El-Demerdash A."/>
            <person name="Owen C."/>
            <person name="Martin L.B.B."/>
            <person name="Misra R.C."/>
            <person name="Kikuchi S."/>
            <person name="Rejzek M."/>
            <person name="Martin A.C."/>
            <person name="Harkess A."/>
            <person name="Leebens-Mack J."/>
            <person name="Louveau T."/>
            <person name="Stephenson M.J."/>
            <person name="Osbourn A."/>
        </authorList>
    </citation>
    <scope>NUCLEOTIDE SEQUENCE</scope>
    <source>
        <strain evidence="7">S10</strain>
    </source>
</reference>
<proteinExistence type="predicted"/>
<dbReference type="GO" id="GO:0005634">
    <property type="term" value="C:nucleus"/>
    <property type="evidence" value="ECO:0007669"/>
    <property type="project" value="UniProtKB-SubCell"/>
</dbReference>